<evidence type="ECO:0000313" key="5">
    <source>
        <dbReference type="EMBL" id="TVV28351.1"/>
    </source>
</evidence>
<proteinExistence type="predicted"/>
<dbReference type="RefSeq" id="WP_043707815.1">
    <property type="nucleotide sequence ID" value="NZ_CP020928.1"/>
</dbReference>
<dbReference type="STRING" id="137591.AO080_02935"/>
<dbReference type="SMART" id="SM00731">
    <property type="entry name" value="SprT"/>
    <property type="match status" value="1"/>
</dbReference>
<evidence type="ECO:0000313" key="8">
    <source>
        <dbReference type="Proteomes" id="UP000244870"/>
    </source>
</evidence>
<dbReference type="eggNOG" id="COG3091">
    <property type="taxonomic scope" value="Bacteria"/>
</dbReference>
<evidence type="ECO:0000313" key="2">
    <source>
        <dbReference type="EMBL" id="AWF96625.1"/>
    </source>
</evidence>
<feature type="domain" description="SprT-like" evidence="1">
    <location>
        <begin position="4"/>
        <end position="150"/>
    </location>
</feature>
<dbReference type="InterPro" id="IPR006640">
    <property type="entry name" value="SprT-like_domain"/>
</dbReference>
<evidence type="ECO:0000313" key="7">
    <source>
        <dbReference type="Proteomes" id="UP000032289"/>
    </source>
</evidence>
<dbReference type="Proteomes" id="UP000032287">
    <property type="component" value="Unassembled WGS sequence"/>
</dbReference>
<dbReference type="EMBL" id="JWHU01000001">
    <property type="protein sequence ID" value="KIU22704.1"/>
    <property type="molecule type" value="Genomic_DNA"/>
</dbReference>
<reference evidence="2 8" key="2">
    <citation type="submission" date="2017-04" db="EMBL/GenBank/DDBJ databases">
        <title>Weissella cibaria strain m2 complete genome.</title>
        <authorList>
            <person name="Pan Q."/>
            <person name="Tan M."/>
            <person name="Yao F."/>
            <person name="Su S."/>
        </authorList>
    </citation>
    <scope>NUCLEOTIDE SEQUENCE [LARGE SCALE GENOMIC DNA]</scope>
    <source>
        <strain evidence="2 8">M2</strain>
    </source>
</reference>
<name>A0A0D1JN62_9LACO</name>
<evidence type="ECO:0000259" key="1">
    <source>
        <dbReference type="SMART" id="SM00731"/>
    </source>
</evidence>
<accession>A0A0D1JN62</accession>
<dbReference type="Proteomes" id="UP000320012">
    <property type="component" value="Unassembled WGS sequence"/>
</dbReference>
<reference evidence="5 9" key="3">
    <citation type="submission" date="2019-07" db="EMBL/GenBank/DDBJ databases">
        <title>Genome sequence of Weissella cibaria GK1.</title>
        <authorList>
            <person name="Choi H.-J."/>
        </authorList>
    </citation>
    <scope>NUCLEOTIDE SEQUENCE [LARGE SCALE GENOMIC DNA]</scope>
    <source>
        <strain evidence="5 9">GK1</strain>
    </source>
</reference>
<sequence length="157" mass="18436">MTNAELQQLVEKLSLADFGRPFQHQATFNRRLRTTGGRYVLQTHNLEINPLMIEEFNEDTLIGVIKHELVHYHNHIQGLPYQHKDRYFQSELQRIAGLKYAPATSKAKARQQPKHLWVYTCKNGHEIYRQRRINELRYVCGICGAPIRLTGELKRDV</sequence>
<dbReference type="Pfam" id="PF10263">
    <property type="entry name" value="SprT-like"/>
    <property type="match status" value="1"/>
</dbReference>
<reference evidence="6 7" key="1">
    <citation type="journal article" date="2015" name="Microbiology (Mosc.)">
        <title>Genomics of the Weissella cibaria species with an examination of its metabolic traits.</title>
        <authorList>
            <person name="Lynch K.M."/>
            <person name="Lucid A."/>
            <person name="Arendt E.K."/>
            <person name="Sleator R.D."/>
            <person name="Lucey B."/>
            <person name="Coffey A."/>
        </authorList>
    </citation>
    <scope>NUCLEOTIDE SEQUENCE [LARGE SCALE GENOMIC DNA]</scope>
    <source>
        <strain evidence="4 7">AB3b</strain>
        <strain evidence="3 6">MG1</strain>
    </source>
</reference>
<dbReference type="GO" id="GO:0006950">
    <property type="term" value="P:response to stress"/>
    <property type="evidence" value="ECO:0007669"/>
    <property type="project" value="UniProtKB-ARBA"/>
</dbReference>
<protein>
    <submittedName>
        <fullName evidence="2">Protein-like protein</fullName>
    </submittedName>
    <submittedName>
        <fullName evidence="5">SprT family protein</fullName>
    </submittedName>
    <submittedName>
        <fullName evidence="4">SprT-like family protein</fullName>
    </submittedName>
</protein>
<dbReference type="PATRIC" id="fig|137591.24.peg.1677"/>
<organism evidence="4 7">
    <name type="scientific">Weissella cibaria</name>
    <dbReference type="NCBI Taxonomy" id="137591"/>
    <lineage>
        <taxon>Bacteria</taxon>
        <taxon>Bacillati</taxon>
        <taxon>Bacillota</taxon>
        <taxon>Bacilli</taxon>
        <taxon>Lactobacillales</taxon>
        <taxon>Lactobacillaceae</taxon>
        <taxon>Weissella</taxon>
    </lineage>
</organism>
<keyword evidence="6" id="KW-1185">Reference proteome</keyword>
<dbReference type="EMBL" id="VNHC01000002">
    <property type="protein sequence ID" value="TVV28351.1"/>
    <property type="molecule type" value="Genomic_DNA"/>
</dbReference>
<dbReference type="Proteomes" id="UP000244870">
    <property type="component" value="Chromosome"/>
</dbReference>
<dbReference type="Proteomes" id="UP000032289">
    <property type="component" value="Unassembled WGS sequence"/>
</dbReference>
<dbReference type="EMBL" id="CP020928">
    <property type="protein sequence ID" value="AWF96625.1"/>
    <property type="molecule type" value="Genomic_DNA"/>
</dbReference>
<dbReference type="NCBIfam" id="NF003339">
    <property type="entry name" value="PRK04351.1"/>
    <property type="match status" value="1"/>
</dbReference>
<evidence type="ECO:0000313" key="4">
    <source>
        <dbReference type="EMBL" id="KIU22753.1"/>
    </source>
</evidence>
<gene>
    <name evidence="4" type="ORF">ab3b_01728</name>
    <name evidence="2" type="ORF">B6254_2274</name>
    <name evidence="5" type="ORF">FO435_10925</name>
    <name evidence="3" type="ORF">QX99_00213</name>
</gene>
<evidence type="ECO:0000313" key="6">
    <source>
        <dbReference type="Proteomes" id="UP000032287"/>
    </source>
</evidence>
<dbReference type="AlphaFoldDB" id="A0A0D1JN62"/>
<dbReference type="EMBL" id="JWHT01000040">
    <property type="protein sequence ID" value="KIU22753.1"/>
    <property type="molecule type" value="Genomic_DNA"/>
</dbReference>
<evidence type="ECO:0000313" key="9">
    <source>
        <dbReference type="Proteomes" id="UP000320012"/>
    </source>
</evidence>
<evidence type="ECO:0000313" key="3">
    <source>
        <dbReference type="EMBL" id="KIU22704.1"/>
    </source>
</evidence>